<evidence type="ECO:0000256" key="2">
    <source>
        <dbReference type="HAMAP-Rule" id="MF_00048"/>
    </source>
</evidence>
<dbReference type="SUPFAM" id="SSF52980">
    <property type="entry name" value="Restriction endonuclease-like"/>
    <property type="match status" value="1"/>
</dbReference>
<dbReference type="InterPro" id="IPR011335">
    <property type="entry name" value="Restrct_endonuc-II-like"/>
</dbReference>
<dbReference type="Proteomes" id="UP001529491">
    <property type="component" value="Chromosome"/>
</dbReference>
<evidence type="ECO:0000313" key="3">
    <source>
        <dbReference type="EMBL" id="WOT05085.1"/>
    </source>
</evidence>
<dbReference type="RefSeq" id="WP_310472722.1">
    <property type="nucleotide sequence ID" value="NZ_CP136522.1"/>
</dbReference>
<keyword evidence="4" id="KW-1185">Reference proteome</keyword>
<dbReference type="InterPro" id="IPR011856">
    <property type="entry name" value="tRNA_endonuc-like_dom_sf"/>
</dbReference>
<evidence type="ECO:0000313" key="4">
    <source>
        <dbReference type="Proteomes" id="UP001529491"/>
    </source>
</evidence>
<evidence type="ECO:0000256" key="1">
    <source>
        <dbReference type="ARBA" id="ARBA00006738"/>
    </source>
</evidence>
<dbReference type="PANTHER" id="PTHR34039">
    <property type="entry name" value="UPF0102 PROTEIN YRAN"/>
    <property type="match status" value="1"/>
</dbReference>
<dbReference type="Pfam" id="PF02021">
    <property type="entry name" value="UPF0102"/>
    <property type="match status" value="1"/>
</dbReference>
<dbReference type="CDD" id="cd20736">
    <property type="entry name" value="PoNe_Nuclease"/>
    <property type="match status" value="1"/>
</dbReference>
<proteinExistence type="inferred from homology"/>
<reference evidence="3 4" key="1">
    <citation type="submission" date="2023-10" db="EMBL/GenBank/DDBJ databases">
        <title>Complete genome sequence of Shewanella sp. DAU334.</title>
        <authorList>
            <person name="Lee Y.-S."/>
            <person name="Jeong H.-R."/>
            <person name="Hwang E.-J."/>
            <person name="Choi Y.-L."/>
            <person name="Kim G.-D."/>
        </authorList>
    </citation>
    <scope>NUCLEOTIDE SEQUENCE [LARGE SCALE GENOMIC DNA]</scope>
    <source>
        <strain evidence="3 4">DAU334</strain>
    </source>
</reference>
<name>A0ABZ0JXQ2_9GAMM</name>
<dbReference type="InterPro" id="IPR003509">
    <property type="entry name" value="UPF0102_YraN-like"/>
</dbReference>
<accession>A0ABZ0JXQ2</accession>
<protein>
    <recommendedName>
        <fullName evidence="2">UPF0102 protein RGE70_17595</fullName>
    </recommendedName>
</protein>
<organism evidence="3 4">
    <name type="scientific">Shewanella youngdeokensis</name>
    <dbReference type="NCBI Taxonomy" id="2999068"/>
    <lineage>
        <taxon>Bacteria</taxon>
        <taxon>Pseudomonadati</taxon>
        <taxon>Pseudomonadota</taxon>
        <taxon>Gammaproteobacteria</taxon>
        <taxon>Alteromonadales</taxon>
        <taxon>Shewanellaceae</taxon>
        <taxon>Shewanella</taxon>
    </lineage>
</organism>
<dbReference type="PANTHER" id="PTHR34039:SF1">
    <property type="entry name" value="UPF0102 PROTEIN YRAN"/>
    <property type="match status" value="1"/>
</dbReference>
<dbReference type="Gene3D" id="3.40.1350.10">
    <property type="match status" value="1"/>
</dbReference>
<gene>
    <name evidence="3" type="ORF">RGE70_17595</name>
</gene>
<dbReference type="HAMAP" id="MF_00048">
    <property type="entry name" value="UPF0102"/>
    <property type="match status" value="1"/>
</dbReference>
<dbReference type="EMBL" id="CP136522">
    <property type="protein sequence ID" value="WOT05085.1"/>
    <property type="molecule type" value="Genomic_DNA"/>
</dbReference>
<sequence length="113" mass="12943">MKEKTAVKGQAAEVAARQYLEQHGLKFVEQNARYRFGEIDLIMRDGNDWVFVEVKYRSHTQYGGAVNALSVAQTERLRKAANHYIQLNRIDAICRFDVIAADPAGIQWIRDAF</sequence>
<dbReference type="NCBIfam" id="NF009150">
    <property type="entry name" value="PRK12497.1-3"/>
    <property type="match status" value="1"/>
</dbReference>
<dbReference type="NCBIfam" id="TIGR00252">
    <property type="entry name" value="YraN family protein"/>
    <property type="match status" value="1"/>
</dbReference>
<comment type="similarity">
    <text evidence="1 2">Belongs to the UPF0102 family.</text>
</comment>